<evidence type="ECO:0000256" key="1">
    <source>
        <dbReference type="ARBA" id="ARBA00009437"/>
    </source>
</evidence>
<dbReference type="Proteomes" id="UP001595912">
    <property type="component" value="Unassembled WGS sequence"/>
</dbReference>
<sequence length="273" mass="28569">MHAVSQQIARLERETGQHLVEKQGRGVRVTEAGAVLARSAGEVLTLVERVEAGLAGHRGVVAGPLAVAAFATAARGLLPGVLAQLRTAFPDLDVALSEQEPDAAVAALRRGHPDVAVVQDWADDVLAVPDGLSRRHLLDDPFDVALPAAHPLAGRAAVTVADLAGEDWIGWSTGQICHDWLSATLRRHGAQARIRHTASEHSTQLALVAAGLGAAVIPRLGRDPVSVSVSVPFDPQPTRRVFAVWRDSAAARPAVATAVDALASHAARLHVSP</sequence>
<dbReference type="InterPro" id="IPR036388">
    <property type="entry name" value="WH-like_DNA-bd_sf"/>
</dbReference>
<dbReference type="SUPFAM" id="SSF53850">
    <property type="entry name" value="Periplasmic binding protein-like II"/>
    <property type="match status" value="1"/>
</dbReference>
<dbReference type="Gene3D" id="1.10.10.10">
    <property type="entry name" value="Winged helix-like DNA-binding domain superfamily/Winged helix DNA-binding domain"/>
    <property type="match status" value="1"/>
</dbReference>
<evidence type="ECO:0000256" key="3">
    <source>
        <dbReference type="ARBA" id="ARBA00023125"/>
    </source>
</evidence>
<protein>
    <submittedName>
        <fullName evidence="6">LysR family transcriptional regulator</fullName>
    </submittedName>
</protein>
<evidence type="ECO:0000256" key="4">
    <source>
        <dbReference type="ARBA" id="ARBA00023163"/>
    </source>
</evidence>
<keyword evidence="2" id="KW-0805">Transcription regulation</keyword>
<proteinExistence type="inferred from homology"/>
<keyword evidence="7" id="KW-1185">Reference proteome</keyword>
<dbReference type="InterPro" id="IPR036390">
    <property type="entry name" value="WH_DNA-bd_sf"/>
</dbReference>
<evidence type="ECO:0000256" key="2">
    <source>
        <dbReference type="ARBA" id="ARBA00023015"/>
    </source>
</evidence>
<keyword evidence="3" id="KW-0238">DNA-binding</keyword>
<dbReference type="InterPro" id="IPR005119">
    <property type="entry name" value="LysR_subst-bd"/>
</dbReference>
<evidence type="ECO:0000259" key="5">
    <source>
        <dbReference type="PROSITE" id="PS50931"/>
    </source>
</evidence>
<dbReference type="PANTHER" id="PTHR30346:SF29">
    <property type="entry name" value="LYSR SUBSTRATE-BINDING"/>
    <property type="match status" value="1"/>
</dbReference>
<dbReference type="EMBL" id="JBHSIU010000041">
    <property type="protein sequence ID" value="MFC5002446.1"/>
    <property type="molecule type" value="Genomic_DNA"/>
</dbReference>
<evidence type="ECO:0000313" key="7">
    <source>
        <dbReference type="Proteomes" id="UP001595912"/>
    </source>
</evidence>
<gene>
    <name evidence="6" type="ORF">ACFPIJ_32005</name>
</gene>
<name>A0ABV9W5W5_9ACTN</name>
<dbReference type="SUPFAM" id="SSF46785">
    <property type="entry name" value="Winged helix' DNA-binding domain"/>
    <property type="match status" value="1"/>
</dbReference>
<dbReference type="Gene3D" id="3.40.190.10">
    <property type="entry name" value="Periplasmic binding protein-like II"/>
    <property type="match status" value="2"/>
</dbReference>
<comment type="caution">
    <text evidence="6">The sequence shown here is derived from an EMBL/GenBank/DDBJ whole genome shotgun (WGS) entry which is preliminary data.</text>
</comment>
<feature type="domain" description="HTH lysR-type" evidence="5">
    <location>
        <begin position="1"/>
        <end position="30"/>
    </location>
</feature>
<dbReference type="InterPro" id="IPR000847">
    <property type="entry name" value="LysR_HTH_N"/>
</dbReference>
<dbReference type="RefSeq" id="WP_380120493.1">
    <property type="nucleotide sequence ID" value="NZ_JBHSIU010000041.1"/>
</dbReference>
<evidence type="ECO:0000313" key="6">
    <source>
        <dbReference type="EMBL" id="MFC5002446.1"/>
    </source>
</evidence>
<accession>A0ABV9W5W5</accession>
<dbReference type="Pfam" id="PF00126">
    <property type="entry name" value="HTH_1"/>
    <property type="match status" value="1"/>
</dbReference>
<comment type="similarity">
    <text evidence="1">Belongs to the LysR transcriptional regulatory family.</text>
</comment>
<keyword evidence="4" id="KW-0804">Transcription</keyword>
<organism evidence="6 7">
    <name type="scientific">Dactylosporangium cerinum</name>
    <dbReference type="NCBI Taxonomy" id="1434730"/>
    <lineage>
        <taxon>Bacteria</taxon>
        <taxon>Bacillati</taxon>
        <taxon>Actinomycetota</taxon>
        <taxon>Actinomycetes</taxon>
        <taxon>Micromonosporales</taxon>
        <taxon>Micromonosporaceae</taxon>
        <taxon>Dactylosporangium</taxon>
    </lineage>
</organism>
<reference evidence="7" key="1">
    <citation type="journal article" date="2019" name="Int. J. Syst. Evol. Microbiol.">
        <title>The Global Catalogue of Microorganisms (GCM) 10K type strain sequencing project: providing services to taxonomists for standard genome sequencing and annotation.</title>
        <authorList>
            <consortium name="The Broad Institute Genomics Platform"/>
            <consortium name="The Broad Institute Genome Sequencing Center for Infectious Disease"/>
            <person name="Wu L."/>
            <person name="Ma J."/>
        </authorList>
    </citation>
    <scope>NUCLEOTIDE SEQUENCE [LARGE SCALE GENOMIC DNA]</scope>
    <source>
        <strain evidence="7">CGMCC 4.7152</strain>
    </source>
</reference>
<dbReference type="PANTHER" id="PTHR30346">
    <property type="entry name" value="TRANSCRIPTIONAL DUAL REGULATOR HCAR-RELATED"/>
    <property type="match status" value="1"/>
</dbReference>
<dbReference type="PROSITE" id="PS50931">
    <property type="entry name" value="HTH_LYSR"/>
    <property type="match status" value="1"/>
</dbReference>
<dbReference type="Pfam" id="PF03466">
    <property type="entry name" value="LysR_substrate"/>
    <property type="match status" value="1"/>
</dbReference>